<dbReference type="Proteomes" id="UP000010290">
    <property type="component" value="Chromosome"/>
</dbReference>
<dbReference type="AlphaFoldDB" id="K8VXT2"/>
<comment type="caution">
    <text evidence="1">The sequence shown here is derived from an EMBL/GenBank/DDBJ whole genome shotgun (WGS) entry which is preliminary data.</text>
</comment>
<sequence>MKMTNGPTDPQTEIEYTNWDKVNKFVEEFQQL</sequence>
<organism evidence="1 2">
    <name type="scientific">Providencia sneebia DSM 19967</name>
    <dbReference type="NCBI Taxonomy" id="1141660"/>
    <lineage>
        <taxon>Bacteria</taxon>
        <taxon>Pseudomonadati</taxon>
        <taxon>Pseudomonadota</taxon>
        <taxon>Gammaproteobacteria</taxon>
        <taxon>Enterobacterales</taxon>
        <taxon>Morganellaceae</taxon>
        <taxon>Providencia</taxon>
    </lineage>
</organism>
<accession>K8VXT2</accession>
<proteinExistence type="predicted"/>
<dbReference type="EMBL" id="AKKN01000014">
    <property type="protein sequence ID" value="EKT53048.1"/>
    <property type="molecule type" value="Genomic_DNA"/>
</dbReference>
<name>K8VXT2_9GAMM</name>
<gene>
    <name evidence="1" type="ORF">OO7_15673</name>
</gene>
<keyword evidence="2" id="KW-1185">Reference proteome</keyword>
<evidence type="ECO:0000313" key="1">
    <source>
        <dbReference type="EMBL" id="EKT53048.1"/>
    </source>
</evidence>
<dbReference type="HOGENOM" id="CLU_3390858_0_0_6"/>
<protein>
    <submittedName>
        <fullName evidence="1">Uncharacterized protein</fullName>
    </submittedName>
</protein>
<reference evidence="1 2" key="1">
    <citation type="journal article" date="2012" name="BMC Genomics">
        <title>Comparative genomics of bacteria in the genus Providencia isolated from wild Drosophila melanogaster.</title>
        <authorList>
            <person name="Galac M.R."/>
            <person name="Lazzaro B.P."/>
        </authorList>
    </citation>
    <scope>NUCLEOTIDE SEQUENCE [LARGE SCALE GENOMIC DNA]</scope>
    <source>
        <strain evidence="1 2">DSM 19967</strain>
    </source>
</reference>
<evidence type="ECO:0000313" key="2">
    <source>
        <dbReference type="Proteomes" id="UP000010290"/>
    </source>
</evidence>